<proteinExistence type="predicted"/>
<keyword evidence="3" id="KW-1185">Reference proteome</keyword>
<evidence type="ECO:0000313" key="3">
    <source>
        <dbReference type="Proteomes" id="UP001049176"/>
    </source>
</evidence>
<organism evidence="2 3">
    <name type="scientific">Marasmius oreades</name>
    <name type="common">fairy-ring Marasmius</name>
    <dbReference type="NCBI Taxonomy" id="181124"/>
    <lineage>
        <taxon>Eukaryota</taxon>
        <taxon>Fungi</taxon>
        <taxon>Dikarya</taxon>
        <taxon>Basidiomycota</taxon>
        <taxon>Agaricomycotina</taxon>
        <taxon>Agaricomycetes</taxon>
        <taxon>Agaricomycetidae</taxon>
        <taxon>Agaricales</taxon>
        <taxon>Marasmiineae</taxon>
        <taxon>Marasmiaceae</taxon>
        <taxon>Marasmius</taxon>
    </lineage>
</organism>
<evidence type="ECO:0000313" key="2">
    <source>
        <dbReference type="EMBL" id="KAG7098070.1"/>
    </source>
</evidence>
<dbReference type="KEGG" id="more:E1B28_000044"/>
<dbReference type="RefSeq" id="XP_043014540.1">
    <property type="nucleotide sequence ID" value="XM_043145841.1"/>
</dbReference>
<feature type="transmembrane region" description="Helical" evidence="1">
    <location>
        <begin position="238"/>
        <end position="264"/>
    </location>
</feature>
<keyword evidence="1" id="KW-1133">Transmembrane helix</keyword>
<feature type="transmembrane region" description="Helical" evidence="1">
    <location>
        <begin position="152"/>
        <end position="179"/>
    </location>
</feature>
<feature type="transmembrane region" description="Helical" evidence="1">
    <location>
        <begin position="199"/>
        <end position="217"/>
    </location>
</feature>
<keyword evidence="1" id="KW-0812">Transmembrane</keyword>
<feature type="transmembrane region" description="Helical" evidence="1">
    <location>
        <begin position="118"/>
        <end position="140"/>
    </location>
</feature>
<evidence type="ECO:0000256" key="1">
    <source>
        <dbReference type="SAM" id="Phobius"/>
    </source>
</evidence>
<dbReference type="GeneID" id="66069120"/>
<feature type="transmembrane region" description="Helical" evidence="1">
    <location>
        <begin position="28"/>
        <end position="57"/>
    </location>
</feature>
<gene>
    <name evidence="2" type="ORF">E1B28_000044</name>
</gene>
<feature type="transmembrane region" description="Helical" evidence="1">
    <location>
        <begin position="69"/>
        <end position="98"/>
    </location>
</feature>
<sequence>MPVNTGGITPPEGLSFFPLDAHPTLSGIIIGPMVVVGLQFLLYGFYIMVFAVCMMVLKRRNKTPQRVFHFTLMVSLFVLATIGLGNNTALAIIQAVYYSDRCTGKDSPGQVMLMVFHMLPIASTVLTMMANILADVVLVFRCYALWDFRKSVIIVPTIACVVSNVLGILSMAIMVSLGLNPESTLATRLGGQAAHLEDVYYIMNAFINIVLTSMVARRIGFSGAYYPPTTGQSFKKRYASISSIILQSGLVYPLVLVMSVPFTLFPALEGWDVYPLLIQVAGICPTLMIVRVGLGVGVMAGNSSGSFTLNVSGTDEQWRRSA</sequence>
<feature type="transmembrane region" description="Helical" evidence="1">
    <location>
        <begin position="276"/>
        <end position="300"/>
    </location>
</feature>
<keyword evidence="1" id="KW-0472">Membrane</keyword>
<dbReference type="EMBL" id="CM032181">
    <property type="protein sequence ID" value="KAG7098070.1"/>
    <property type="molecule type" value="Genomic_DNA"/>
</dbReference>
<dbReference type="OrthoDB" id="3039972at2759"/>
<name>A0A9P8AE75_9AGAR</name>
<dbReference type="Proteomes" id="UP001049176">
    <property type="component" value="Chromosome 1"/>
</dbReference>
<reference evidence="2" key="1">
    <citation type="journal article" date="2021" name="Genome Biol. Evol.">
        <title>The assembled and annotated genome of the fairy-ring fungus Marasmius oreades.</title>
        <authorList>
            <person name="Hiltunen M."/>
            <person name="Ament-Velasquez S.L."/>
            <person name="Johannesson H."/>
        </authorList>
    </citation>
    <scope>NUCLEOTIDE SEQUENCE</scope>
    <source>
        <strain evidence="2">03SP1</strain>
    </source>
</reference>
<protein>
    <submittedName>
        <fullName evidence="2">Uncharacterized protein</fullName>
    </submittedName>
</protein>
<accession>A0A9P8AE75</accession>
<comment type="caution">
    <text evidence="2">The sequence shown here is derived from an EMBL/GenBank/DDBJ whole genome shotgun (WGS) entry which is preliminary data.</text>
</comment>
<dbReference type="AlphaFoldDB" id="A0A9P8AE75"/>